<evidence type="ECO:0000313" key="3">
    <source>
        <dbReference type="Proteomes" id="UP001272137"/>
    </source>
</evidence>
<proteinExistence type="predicted"/>
<evidence type="ECO:0000256" key="1">
    <source>
        <dbReference type="SAM" id="MobiDB-lite"/>
    </source>
</evidence>
<comment type="caution">
    <text evidence="2">The sequence shown here is derived from an EMBL/GenBank/DDBJ whole genome shotgun (WGS) entry which is preliminary data.</text>
</comment>
<dbReference type="AlphaFoldDB" id="A0AAW9D5F7"/>
<reference evidence="2" key="1">
    <citation type="submission" date="2018-08" db="EMBL/GenBank/DDBJ databases">
        <title>Identification of Burkholderia cepacia strains that express a Burkholderia pseudomallei-like capsular polysaccharide.</title>
        <authorList>
            <person name="Burtnick M.N."/>
            <person name="Vongsouvath M."/>
            <person name="Newton P."/>
            <person name="Wuthiekanun V."/>
            <person name="Limmathurotsakul D."/>
            <person name="Brett P.J."/>
            <person name="Chantratita N."/>
            <person name="Dance D.A."/>
        </authorList>
    </citation>
    <scope>NUCLEOTIDE SEQUENCE</scope>
    <source>
        <strain evidence="2">SBXCC001</strain>
    </source>
</reference>
<protein>
    <submittedName>
        <fullName evidence="2">Uncharacterized protein</fullName>
    </submittedName>
</protein>
<organism evidence="2 3">
    <name type="scientific">Burkholderia thailandensis</name>
    <dbReference type="NCBI Taxonomy" id="57975"/>
    <lineage>
        <taxon>Bacteria</taxon>
        <taxon>Pseudomonadati</taxon>
        <taxon>Pseudomonadota</taxon>
        <taxon>Betaproteobacteria</taxon>
        <taxon>Burkholderiales</taxon>
        <taxon>Burkholderiaceae</taxon>
        <taxon>Burkholderia</taxon>
        <taxon>pseudomallei group</taxon>
    </lineage>
</organism>
<sequence length="66" mass="6791">MVTFASAASSTPAIPNAAEMPEALEASNASVQPVAAIGRSARFAPRARRRAHAHGEDRAPHARAAS</sequence>
<dbReference type="Proteomes" id="UP001272137">
    <property type="component" value="Unassembled WGS sequence"/>
</dbReference>
<accession>A0AAW9D5F7</accession>
<feature type="region of interest" description="Disordered" evidence="1">
    <location>
        <begin position="41"/>
        <end position="66"/>
    </location>
</feature>
<name>A0AAW9D5F7_BURTH</name>
<dbReference type="EMBL" id="QXCT01000002">
    <property type="protein sequence ID" value="MDW9257017.1"/>
    <property type="molecule type" value="Genomic_DNA"/>
</dbReference>
<gene>
    <name evidence="2" type="ORF">C7S16_0608</name>
</gene>
<evidence type="ECO:0000313" key="2">
    <source>
        <dbReference type="EMBL" id="MDW9257017.1"/>
    </source>
</evidence>